<reference evidence="7 8" key="1">
    <citation type="journal article" date="2022" name="Syst. Appl. Microbiol.">
        <title>Rhodopirellula aestuarii sp. nov., a novel member of the genus Rhodopirellula isolated from brackish sediments collected in the Tagus River estuary, Portugal.</title>
        <authorList>
            <person name="Vitorino I.R."/>
            <person name="Klimek D."/>
            <person name="Calusinska M."/>
            <person name="Lobo-da-Cunha A."/>
            <person name="Vasconcelos V."/>
            <person name="Lage O.M."/>
        </authorList>
    </citation>
    <scope>NUCLEOTIDE SEQUENCE [LARGE SCALE GENOMIC DNA]</scope>
    <source>
        <strain evidence="7 8">ICT_H3.1</strain>
    </source>
</reference>
<sequence length="501" mass="54853">MRPLYFLSFLLLAGFTSAENTKPNIIFILADDLGYGDVQCLNPERGLIETPAIDSLAGQGMIFTDAHTASSVCTPTRYSILTGRYNWRTKLQKSVLYGFDEPLIDQDRLTVAGFLRDNGYTTAAIGKWHLGLDLPKTDDQPFQGHNAQNVDWNGVIKNGPVERGFDYFYGISASLDMPPYIYIENDRFVGEGTATKAFNRKGPAEPSFEAIDVLPMIGKKTVEFIKKQDSSKPFFAYVAFTSPHTPILPSKEWQGRSDLGKYGDFVMQTDAVVGDIVNAIDAAGFGENTLIIFTSDNGCSKAAGIKELQEKGHFPSAHLRGSKADLWDGGHRVPFILRWPKVVEAGSKTDQLVCQTDFMATCADVIGASVPNGAGEDSVSFKPALVGEPIESSRAGVIHHSIGGFFSYRQGKWKLLLCKGSGGWSAPNENQARNAKLPAQLYDLEADPGEQNNLYESNPEVVDALFKQLTSDVERGRSTAGAPAENDVDDIVIWKGRDQQK</sequence>
<name>A0ABT0TZJ3_9BACT</name>
<feature type="domain" description="Sulfatase N-terminal" evidence="6">
    <location>
        <begin position="23"/>
        <end position="367"/>
    </location>
</feature>
<evidence type="ECO:0000256" key="2">
    <source>
        <dbReference type="ARBA" id="ARBA00022723"/>
    </source>
</evidence>
<dbReference type="InterPro" id="IPR024607">
    <property type="entry name" value="Sulfatase_CS"/>
</dbReference>
<dbReference type="InterPro" id="IPR017850">
    <property type="entry name" value="Alkaline_phosphatase_core_sf"/>
</dbReference>
<dbReference type="EMBL" id="JAMQBK010000013">
    <property type="protein sequence ID" value="MCM2369804.1"/>
    <property type="molecule type" value="Genomic_DNA"/>
</dbReference>
<evidence type="ECO:0000313" key="7">
    <source>
        <dbReference type="EMBL" id="MCM2369804.1"/>
    </source>
</evidence>
<comment type="caution">
    <text evidence="7">The sequence shown here is derived from an EMBL/GenBank/DDBJ whole genome shotgun (WGS) entry which is preliminary data.</text>
</comment>
<evidence type="ECO:0000313" key="8">
    <source>
        <dbReference type="Proteomes" id="UP001202961"/>
    </source>
</evidence>
<dbReference type="PROSITE" id="PS00149">
    <property type="entry name" value="SULFATASE_2"/>
    <property type="match status" value="1"/>
</dbReference>
<dbReference type="PANTHER" id="PTHR42693:SF53">
    <property type="entry name" value="ENDO-4-O-SULFATASE"/>
    <property type="match status" value="1"/>
</dbReference>
<evidence type="ECO:0000256" key="1">
    <source>
        <dbReference type="ARBA" id="ARBA00008779"/>
    </source>
</evidence>
<protein>
    <submittedName>
        <fullName evidence="7">Arylsulfatase</fullName>
    </submittedName>
</protein>
<dbReference type="Gene3D" id="3.40.720.10">
    <property type="entry name" value="Alkaline Phosphatase, subunit A"/>
    <property type="match status" value="1"/>
</dbReference>
<keyword evidence="3" id="KW-0378">Hydrolase</keyword>
<accession>A0ABT0TZJ3</accession>
<keyword evidence="2" id="KW-0479">Metal-binding</keyword>
<dbReference type="InterPro" id="IPR050738">
    <property type="entry name" value="Sulfatase"/>
</dbReference>
<organism evidence="7 8">
    <name type="scientific">Aporhodopirellula aestuarii</name>
    <dbReference type="NCBI Taxonomy" id="2950107"/>
    <lineage>
        <taxon>Bacteria</taxon>
        <taxon>Pseudomonadati</taxon>
        <taxon>Planctomycetota</taxon>
        <taxon>Planctomycetia</taxon>
        <taxon>Pirellulales</taxon>
        <taxon>Pirellulaceae</taxon>
        <taxon>Aporhodopirellula</taxon>
    </lineage>
</organism>
<evidence type="ECO:0000256" key="5">
    <source>
        <dbReference type="SAM" id="SignalP"/>
    </source>
</evidence>
<evidence type="ECO:0000259" key="6">
    <source>
        <dbReference type="Pfam" id="PF00884"/>
    </source>
</evidence>
<dbReference type="Pfam" id="PF00884">
    <property type="entry name" value="Sulfatase"/>
    <property type="match status" value="1"/>
</dbReference>
<feature type="chain" id="PRO_5047293147" evidence="5">
    <location>
        <begin position="19"/>
        <end position="501"/>
    </location>
</feature>
<dbReference type="RefSeq" id="WP_250927474.1">
    <property type="nucleotide sequence ID" value="NZ_JAMQBK010000013.1"/>
</dbReference>
<dbReference type="Gene3D" id="3.30.1120.10">
    <property type="match status" value="1"/>
</dbReference>
<dbReference type="Proteomes" id="UP001202961">
    <property type="component" value="Unassembled WGS sequence"/>
</dbReference>
<keyword evidence="8" id="KW-1185">Reference proteome</keyword>
<comment type="similarity">
    <text evidence="1">Belongs to the sulfatase family.</text>
</comment>
<keyword evidence="4" id="KW-0106">Calcium</keyword>
<evidence type="ECO:0000256" key="3">
    <source>
        <dbReference type="ARBA" id="ARBA00022801"/>
    </source>
</evidence>
<feature type="signal peptide" evidence="5">
    <location>
        <begin position="1"/>
        <end position="18"/>
    </location>
</feature>
<dbReference type="SUPFAM" id="SSF53649">
    <property type="entry name" value="Alkaline phosphatase-like"/>
    <property type="match status" value="1"/>
</dbReference>
<evidence type="ECO:0000256" key="4">
    <source>
        <dbReference type="ARBA" id="ARBA00022837"/>
    </source>
</evidence>
<keyword evidence="5" id="KW-0732">Signal</keyword>
<dbReference type="PROSITE" id="PS00523">
    <property type="entry name" value="SULFATASE_1"/>
    <property type="match status" value="1"/>
</dbReference>
<proteinExistence type="inferred from homology"/>
<dbReference type="InterPro" id="IPR000917">
    <property type="entry name" value="Sulfatase_N"/>
</dbReference>
<dbReference type="CDD" id="cd16143">
    <property type="entry name" value="ARS_like"/>
    <property type="match status" value="1"/>
</dbReference>
<gene>
    <name evidence="7" type="ORF">NB063_04130</name>
</gene>
<dbReference type="PANTHER" id="PTHR42693">
    <property type="entry name" value="ARYLSULFATASE FAMILY MEMBER"/>
    <property type="match status" value="1"/>
</dbReference>